<dbReference type="GO" id="GO:0046872">
    <property type="term" value="F:metal ion binding"/>
    <property type="evidence" value="ECO:0007669"/>
    <property type="project" value="UniProtKB-KW"/>
</dbReference>
<keyword evidence="3" id="KW-1133">Transmembrane helix</keyword>
<comment type="similarity">
    <text evidence="1 2">Belongs to the iron/ascorbate-dependent oxidoreductase family.</text>
</comment>
<dbReference type="PROSITE" id="PS51471">
    <property type="entry name" value="FE2OG_OXY"/>
    <property type="match status" value="1"/>
</dbReference>
<gene>
    <name evidence="5" type="ORF">I7I53_03103</name>
</gene>
<evidence type="ECO:0000256" key="3">
    <source>
        <dbReference type="SAM" id="Phobius"/>
    </source>
</evidence>
<dbReference type="PRINTS" id="PR00682">
    <property type="entry name" value="IPNSYNTHASE"/>
</dbReference>
<dbReference type="FunFam" id="2.60.120.330:FF:000030">
    <property type="entry name" value="Thymine dioxygenase"/>
    <property type="match status" value="1"/>
</dbReference>
<dbReference type="GO" id="GO:0044283">
    <property type="term" value="P:small molecule biosynthetic process"/>
    <property type="evidence" value="ECO:0007669"/>
    <property type="project" value="UniProtKB-ARBA"/>
</dbReference>
<dbReference type="AlphaFoldDB" id="A0A8A1LTG8"/>
<feature type="domain" description="Fe2OG dioxygenase" evidence="4">
    <location>
        <begin position="262"/>
        <end position="379"/>
    </location>
</feature>
<evidence type="ECO:0000256" key="2">
    <source>
        <dbReference type="RuleBase" id="RU003682"/>
    </source>
</evidence>
<keyword evidence="3" id="KW-0812">Transmembrane</keyword>
<dbReference type="EMBL" id="CP069105">
    <property type="protein sequence ID" value="QSS55267.1"/>
    <property type="molecule type" value="Genomic_DNA"/>
</dbReference>
<reference evidence="5" key="1">
    <citation type="submission" date="2021-01" db="EMBL/GenBank/DDBJ databases">
        <title>Chromosome-level genome assembly of a human fungal pathogen reveals clustering of transcriptionally co-regulated genes.</title>
        <authorList>
            <person name="Voorhies M."/>
            <person name="Cohen S."/>
            <person name="Shea T.P."/>
            <person name="Petrus S."/>
            <person name="Munoz J.F."/>
            <person name="Poplawski S."/>
            <person name="Goldman W.E."/>
            <person name="Michael T."/>
            <person name="Cuomo C.A."/>
            <person name="Sil A."/>
            <person name="Beyhan S."/>
        </authorList>
    </citation>
    <scope>NUCLEOTIDE SEQUENCE</scope>
    <source>
        <strain evidence="5">H88</strain>
    </source>
</reference>
<dbReference type="VEuPathDB" id="FungiDB:I7I53_03103"/>
<dbReference type="InterPro" id="IPR026992">
    <property type="entry name" value="DIOX_N"/>
</dbReference>
<dbReference type="Gene3D" id="2.60.120.330">
    <property type="entry name" value="B-lactam Antibiotic, Isopenicillin N Synthase, Chain"/>
    <property type="match status" value="1"/>
</dbReference>
<keyword evidence="2" id="KW-0560">Oxidoreductase</keyword>
<organism evidence="5 6">
    <name type="scientific">Ajellomyces capsulatus (strain H88)</name>
    <name type="common">Darling's disease fungus</name>
    <name type="synonym">Histoplasma capsulatum</name>
    <dbReference type="NCBI Taxonomy" id="544711"/>
    <lineage>
        <taxon>Eukaryota</taxon>
        <taxon>Fungi</taxon>
        <taxon>Dikarya</taxon>
        <taxon>Ascomycota</taxon>
        <taxon>Pezizomycotina</taxon>
        <taxon>Eurotiomycetes</taxon>
        <taxon>Eurotiomycetidae</taxon>
        <taxon>Onygenales</taxon>
        <taxon>Ajellomycetaceae</taxon>
        <taxon>Histoplasma</taxon>
    </lineage>
</organism>
<dbReference type="InterPro" id="IPR044861">
    <property type="entry name" value="IPNS-like_FE2OG_OXY"/>
</dbReference>
<name>A0A8A1LTG8_AJEC8</name>
<evidence type="ECO:0000256" key="1">
    <source>
        <dbReference type="ARBA" id="ARBA00008056"/>
    </source>
</evidence>
<dbReference type="InterPro" id="IPR005123">
    <property type="entry name" value="Oxoglu/Fe-dep_dioxygenase_dom"/>
</dbReference>
<dbReference type="GO" id="GO:0016491">
    <property type="term" value="F:oxidoreductase activity"/>
    <property type="evidence" value="ECO:0007669"/>
    <property type="project" value="UniProtKB-KW"/>
</dbReference>
<evidence type="ECO:0000313" key="5">
    <source>
        <dbReference type="EMBL" id="QSS55267.1"/>
    </source>
</evidence>
<dbReference type="InterPro" id="IPR027443">
    <property type="entry name" value="IPNS-like_sf"/>
</dbReference>
<dbReference type="InterPro" id="IPR050231">
    <property type="entry name" value="Iron_ascorbate_oxido_reductase"/>
</dbReference>
<evidence type="ECO:0000313" key="6">
    <source>
        <dbReference type="Proteomes" id="UP000663419"/>
    </source>
</evidence>
<keyword evidence="2" id="KW-0479">Metal-binding</keyword>
<feature type="transmembrane region" description="Helical" evidence="3">
    <location>
        <begin position="12"/>
        <end position="30"/>
    </location>
</feature>
<dbReference type="PANTHER" id="PTHR47990">
    <property type="entry name" value="2-OXOGLUTARATE (2OG) AND FE(II)-DEPENDENT OXYGENASE SUPERFAMILY PROTEIN-RELATED"/>
    <property type="match status" value="1"/>
</dbReference>
<proteinExistence type="inferred from homology"/>
<dbReference type="SUPFAM" id="SSF51197">
    <property type="entry name" value="Clavaminate synthase-like"/>
    <property type="match status" value="1"/>
</dbReference>
<keyword evidence="3" id="KW-0472">Membrane</keyword>
<evidence type="ECO:0000259" key="4">
    <source>
        <dbReference type="PROSITE" id="PS51471"/>
    </source>
</evidence>
<dbReference type="Pfam" id="PF03171">
    <property type="entry name" value="2OG-FeII_Oxy"/>
    <property type="match status" value="1"/>
</dbReference>
<protein>
    <submittedName>
        <fullName evidence="5">Oxidoreductase</fullName>
    </submittedName>
</protein>
<dbReference type="Pfam" id="PF14226">
    <property type="entry name" value="DIOX_N"/>
    <property type="match status" value="1"/>
</dbReference>
<sequence length="418" mass="46517">MRLGARFGVCQHSLSSIAFIYLVSLVHLLFSAPYRPNWGLSTTTPPASRTQRSVLREPTTLRRKLPANMAPLQECNPVSEGVSKDDLVIPVIDFQPYLTGSPDDKLAVGISMTKAFKTSGFLYLKNHGIPPLVVKNIFDTSARFFKRPQAEKDGLAWTTPQANRGYTAVGREKVSQSSDKDEIQKMRVTIPDLKESFEIGRDDEAGLPNQWPDKLDDKGEEFTETMKAFFLTCKELHIKVMSAIAVGLSLPEHFFDEYTGVGDNTLRLLHYPSVPKSVFRDNAGQVRAGEHSDYGSITLLFQDARGGLQVRSPRGTFIDVTPIADTIVINAGDLLARWANDQIKSTLHRVVEPPSREGVDEEDPAVHPARYSVAYFCNPNFDRFIEAIPGTYGGELGEKKYEGINSGEYLVRRLAATY</sequence>
<keyword evidence="2" id="KW-0408">Iron</keyword>
<dbReference type="Proteomes" id="UP000663419">
    <property type="component" value="Chromosome 4"/>
</dbReference>
<accession>A0A8A1LTG8</accession>